<dbReference type="HOGENOM" id="CLU_1478519_0_0_1"/>
<feature type="compositionally biased region" description="Polar residues" evidence="1">
    <location>
        <begin position="112"/>
        <end position="126"/>
    </location>
</feature>
<protein>
    <submittedName>
        <fullName evidence="2">Uncharacterized protein</fullName>
    </submittedName>
</protein>
<dbReference type="AlphaFoldDB" id="U9TWE6"/>
<accession>U9TWE6</accession>
<gene>
    <name evidence="2" type="ORF">GLOINDRAFT_27939</name>
</gene>
<reference evidence="2" key="1">
    <citation type="submission" date="2013-07" db="EMBL/GenBank/DDBJ databases">
        <title>The genome of an arbuscular mycorrhizal fungus provides insights into the evolution of the oldest plant symbiosis.</title>
        <authorList>
            <consortium name="DOE Joint Genome Institute"/>
            <person name="Tisserant E."/>
            <person name="Malbreil M."/>
            <person name="Kuo A."/>
            <person name="Kohler A."/>
            <person name="Symeonidi A."/>
            <person name="Balestrini R."/>
            <person name="Charron P."/>
            <person name="Duensing N."/>
            <person name="Frei-dit-Frey N."/>
            <person name="Gianinazzi-Pearson V."/>
            <person name="Gilbert B."/>
            <person name="Handa Y."/>
            <person name="Hijri M."/>
            <person name="Kaul R."/>
            <person name="Kawaguchi M."/>
            <person name="Krajinski F."/>
            <person name="Lammers P."/>
            <person name="Lapierre D."/>
            <person name="Masclaux F.G."/>
            <person name="Murat C."/>
            <person name="Morin E."/>
            <person name="Ndikumana S."/>
            <person name="Pagni M."/>
            <person name="Petitpierre D."/>
            <person name="Requena N."/>
            <person name="Rosikiewicz P."/>
            <person name="Riley R."/>
            <person name="Saito K."/>
            <person name="San Clemente H."/>
            <person name="Shapiro H."/>
            <person name="van Tuinen D."/>
            <person name="Becard G."/>
            <person name="Bonfante P."/>
            <person name="Paszkowski U."/>
            <person name="Shachar-Hill Y."/>
            <person name="Young J.P."/>
            <person name="Sanders I.R."/>
            <person name="Henrissat B."/>
            <person name="Rensing S.A."/>
            <person name="Grigoriev I.V."/>
            <person name="Corradi N."/>
            <person name="Roux C."/>
            <person name="Martin F."/>
        </authorList>
    </citation>
    <scope>NUCLEOTIDE SEQUENCE</scope>
    <source>
        <strain evidence="2">DAOM 197198</strain>
    </source>
</reference>
<proteinExistence type="predicted"/>
<dbReference type="EMBL" id="KI285675">
    <property type="protein sequence ID" value="ESA11742.1"/>
    <property type="molecule type" value="Genomic_DNA"/>
</dbReference>
<feature type="non-terminal residue" evidence="2">
    <location>
        <position position="183"/>
    </location>
</feature>
<evidence type="ECO:0000256" key="1">
    <source>
        <dbReference type="SAM" id="MobiDB-lite"/>
    </source>
</evidence>
<sequence length="183" mass="21553">MNFLYFTHVTTSNWKEIGTGQELDFKSQKGIKELLLRDAINVLNTRLARETDSNSKKDSIWLKEIMITAHEWDLIQNLVDILIIWMTKPSSATEIDEDVFDYDDIEDESDQQHINRSQIHSDLNTTQDDDDEMKQFEPSSQDEDLVNIADELEDEPRYHLRKRLRSEERVEANFEESEAESEL</sequence>
<feature type="region of interest" description="Disordered" evidence="1">
    <location>
        <begin position="109"/>
        <end position="147"/>
    </location>
</feature>
<name>U9TWE6_RHIID</name>
<evidence type="ECO:0000313" key="2">
    <source>
        <dbReference type="EMBL" id="ESA11742.1"/>
    </source>
</evidence>
<dbReference type="VEuPathDB" id="FungiDB:RhiirFUN_019137"/>
<organism evidence="2">
    <name type="scientific">Rhizophagus irregularis (strain DAOM 181602 / DAOM 197198 / MUCL 43194)</name>
    <name type="common">Arbuscular mycorrhizal fungus</name>
    <name type="synonym">Glomus intraradices</name>
    <dbReference type="NCBI Taxonomy" id="747089"/>
    <lineage>
        <taxon>Eukaryota</taxon>
        <taxon>Fungi</taxon>
        <taxon>Fungi incertae sedis</taxon>
        <taxon>Mucoromycota</taxon>
        <taxon>Glomeromycotina</taxon>
        <taxon>Glomeromycetes</taxon>
        <taxon>Glomerales</taxon>
        <taxon>Glomeraceae</taxon>
        <taxon>Rhizophagus</taxon>
    </lineage>
</organism>